<evidence type="ECO:0000256" key="4">
    <source>
        <dbReference type="ARBA" id="ARBA00022679"/>
    </source>
</evidence>
<keyword evidence="2" id="KW-1003">Cell membrane</keyword>
<feature type="transmembrane region" description="Helical" evidence="8">
    <location>
        <begin position="290"/>
        <end position="310"/>
    </location>
</feature>
<evidence type="ECO:0000256" key="6">
    <source>
        <dbReference type="ARBA" id="ARBA00022989"/>
    </source>
</evidence>
<dbReference type="EMBL" id="PFEF01000006">
    <property type="protein sequence ID" value="PJE64423.1"/>
    <property type="molecule type" value="Genomic_DNA"/>
</dbReference>
<feature type="transmembrane region" description="Helical" evidence="8">
    <location>
        <begin position="372"/>
        <end position="391"/>
    </location>
</feature>
<organism evidence="10 11">
    <name type="scientific">Candidatus Ryanbacteria bacterium CG10_big_fil_rev_8_21_14_0_10_43_42</name>
    <dbReference type="NCBI Taxonomy" id="1974864"/>
    <lineage>
        <taxon>Bacteria</taxon>
        <taxon>Candidatus Ryaniibacteriota</taxon>
    </lineage>
</organism>
<sequence>MLSLTIYIMLKKYHTLILISILLLAAFLRLTAISSGDPLTDEVGYAFRSVGLLDFDEAGDQTTPLEWFDPDIPSWTKLSFHDHPPLVFWVQHAFITVFGERNFAFRFPSALLGIASVYILYLIGRRLYDDDAGLLAAGIFAVTVNPVTISRLGLQEAYVMFFLLLSYYVFIRARENKSYLTVLGAILGLAFLTKYTLFVLIPIFGSYLLLFHRDYLWSRQLWIGAGIGTIIFSPVLLYNYHLWKTVGHFDFQLSYIFGQHPAVWQIAPGKEQFPTINARLASFVPNTIGFNSWIFLSMFAVSIMGFLFTCKKNCVEILRKHTLLLLSFGWILLLIIGLIGPSLRFISFLTPFMALGIAYFLSTAIRKSNFRIGMRVGIISVFLLIEFLYSVNTQLISYPYGAKLWTFSQSRFDNYAWGYNELNAYITKELDGRMPAFAFESQYAFISEIHKKSLTEAERAGKEPYPLLILYDRNIQSMGQLWILDRLQIYHAWPVIPIDQYLSFLSEQGPDLFDRVGVTKTIIIIPAEGIPLKTQKFLTPVGRNFENQLHASGIMPTRIIANKRGNEAFRIYELTN</sequence>
<keyword evidence="5 8" id="KW-0812">Transmembrane</keyword>
<feature type="domain" description="Glycosyltransferase RgtA/B/C/D-like" evidence="9">
    <location>
        <begin position="82"/>
        <end position="238"/>
    </location>
</feature>
<feature type="transmembrane region" description="Helical" evidence="8">
    <location>
        <begin position="345"/>
        <end position="365"/>
    </location>
</feature>
<dbReference type="GO" id="GO:0005886">
    <property type="term" value="C:plasma membrane"/>
    <property type="evidence" value="ECO:0007669"/>
    <property type="project" value="UniProtKB-SubCell"/>
</dbReference>
<dbReference type="InterPro" id="IPR050297">
    <property type="entry name" value="LipidA_mod_glycosyltrf_83"/>
</dbReference>
<evidence type="ECO:0000256" key="1">
    <source>
        <dbReference type="ARBA" id="ARBA00004651"/>
    </source>
</evidence>
<reference evidence="11" key="1">
    <citation type="submission" date="2017-09" db="EMBL/GenBank/DDBJ databases">
        <title>Depth-based differentiation of microbial function through sediment-hosted aquifers and enrichment of novel symbionts in the deep terrestrial subsurface.</title>
        <authorList>
            <person name="Probst A.J."/>
            <person name="Ladd B."/>
            <person name="Jarett J.K."/>
            <person name="Geller-Mcgrath D.E."/>
            <person name="Sieber C.M.K."/>
            <person name="Emerson J.B."/>
            <person name="Anantharaman K."/>
            <person name="Thomas B.C."/>
            <person name="Malmstrom R."/>
            <person name="Stieglmeier M."/>
            <person name="Klingl A."/>
            <person name="Woyke T."/>
            <person name="Ryan C.M."/>
            <person name="Banfield J.F."/>
        </authorList>
    </citation>
    <scope>NUCLEOTIDE SEQUENCE [LARGE SCALE GENOMIC DNA]</scope>
</reference>
<feature type="transmembrane region" description="Helical" evidence="8">
    <location>
        <begin position="179"/>
        <end position="209"/>
    </location>
</feature>
<gene>
    <name evidence="10" type="ORF">COU90_03175</name>
</gene>
<protein>
    <recommendedName>
        <fullName evidence="9">Glycosyltransferase RgtA/B/C/D-like domain-containing protein</fullName>
    </recommendedName>
</protein>
<dbReference type="InterPro" id="IPR038731">
    <property type="entry name" value="RgtA/B/C-like"/>
</dbReference>
<dbReference type="PANTHER" id="PTHR33908">
    <property type="entry name" value="MANNOSYLTRANSFERASE YKCB-RELATED"/>
    <property type="match status" value="1"/>
</dbReference>
<keyword evidence="6 8" id="KW-1133">Transmembrane helix</keyword>
<dbReference type="AlphaFoldDB" id="A0A2M8KX11"/>
<dbReference type="GO" id="GO:0016763">
    <property type="term" value="F:pentosyltransferase activity"/>
    <property type="evidence" value="ECO:0007669"/>
    <property type="project" value="TreeGrafter"/>
</dbReference>
<evidence type="ECO:0000313" key="10">
    <source>
        <dbReference type="EMBL" id="PJE64423.1"/>
    </source>
</evidence>
<keyword evidence="3" id="KW-0328">Glycosyltransferase</keyword>
<accession>A0A2M8KX11</accession>
<proteinExistence type="predicted"/>
<evidence type="ECO:0000256" key="5">
    <source>
        <dbReference type="ARBA" id="ARBA00022692"/>
    </source>
</evidence>
<feature type="transmembrane region" description="Helical" evidence="8">
    <location>
        <begin position="322"/>
        <end position="339"/>
    </location>
</feature>
<dbReference type="Proteomes" id="UP000229098">
    <property type="component" value="Unassembled WGS sequence"/>
</dbReference>
<evidence type="ECO:0000256" key="3">
    <source>
        <dbReference type="ARBA" id="ARBA00022676"/>
    </source>
</evidence>
<feature type="transmembrane region" description="Helical" evidence="8">
    <location>
        <begin position="103"/>
        <end position="123"/>
    </location>
</feature>
<feature type="transmembrane region" description="Helical" evidence="8">
    <location>
        <begin position="221"/>
        <end position="240"/>
    </location>
</feature>
<comment type="subcellular location">
    <subcellularLocation>
        <location evidence="1">Cell membrane</location>
        <topology evidence="1">Multi-pass membrane protein</topology>
    </subcellularLocation>
</comment>
<dbReference type="PANTHER" id="PTHR33908:SF11">
    <property type="entry name" value="MEMBRANE PROTEIN"/>
    <property type="match status" value="1"/>
</dbReference>
<dbReference type="Pfam" id="PF13231">
    <property type="entry name" value="PMT_2"/>
    <property type="match status" value="1"/>
</dbReference>
<evidence type="ECO:0000256" key="7">
    <source>
        <dbReference type="ARBA" id="ARBA00023136"/>
    </source>
</evidence>
<dbReference type="GO" id="GO:0009103">
    <property type="term" value="P:lipopolysaccharide biosynthetic process"/>
    <property type="evidence" value="ECO:0007669"/>
    <property type="project" value="UniProtKB-ARBA"/>
</dbReference>
<evidence type="ECO:0000256" key="2">
    <source>
        <dbReference type="ARBA" id="ARBA00022475"/>
    </source>
</evidence>
<keyword evidence="4" id="KW-0808">Transferase</keyword>
<evidence type="ECO:0000259" key="9">
    <source>
        <dbReference type="Pfam" id="PF13231"/>
    </source>
</evidence>
<name>A0A2M8KX11_9BACT</name>
<evidence type="ECO:0000313" key="11">
    <source>
        <dbReference type="Proteomes" id="UP000229098"/>
    </source>
</evidence>
<evidence type="ECO:0000256" key="8">
    <source>
        <dbReference type="SAM" id="Phobius"/>
    </source>
</evidence>
<keyword evidence="7 8" id="KW-0472">Membrane</keyword>
<comment type="caution">
    <text evidence="10">The sequence shown here is derived from an EMBL/GenBank/DDBJ whole genome shotgun (WGS) entry which is preliminary data.</text>
</comment>